<evidence type="ECO:0000313" key="2">
    <source>
        <dbReference type="Proteomes" id="UP000295165"/>
    </source>
</evidence>
<keyword evidence="2" id="KW-1185">Reference proteome</keyword>
<name>A0A4R8QZQ7_9MYCO</name>
<dbReference type="AlphaFoldDB" id="A0A4R8QZQ7"/>
<dbReference type="SUPFAM" id="SSF54285">
    <property type="entry name" value="MoaD/ThiS"/>
    <property type="match status" value="1"/>
</dbReference>
<gene>
    <name evidence="1" type="ORF">CCUG63697_03811</name>
</gene>
<dbReference type="Gene3D" id="3.10.20.30">
    <property type="match status" value="1"/>
</dbReference>
<dbReference type="Pfam" id="PF02597">
    <property type="entry name" value="ThiS"/>
    <property type="match status" value="1"/>
</dbReference>
<dbReference type="EMBL" id="PECC01000028">
    <property type="protein sequence ID" value="TDZ49275.1"/>
    <property type="molecule type" value="Genomic_DNA"/>
</dbReference>
<dbReference type="InterPro" id="IPR003749">
    <property type="entry name" value="ThiS/MoaD-like"/>
</dbReference>
<sequence length="87" mass="9419">MIFEFSGVLQRAADSRSVSVPATTFSGALAELTTQIPEIKRVLLDNTGQLRQAHRVVLNDELIQRPDDAMALSADDRIAFYTAVAGG</sequence>
<dbReference type="Proteomes" id="UP000295165">
    <property type="component" value="Unassembled WGS sequence"/>
</dbReference>
<dbReference type="CDD" id="cd17040">
    <property type="entry name" value="Ubl_MoaD_like"/>
    <property type="match status" value="1"/>
</dbReference>
<comment type="caution">
    <text evidence="1">The sequence shown here is derived from an EMBL/GenBank/DDBJ whole genome shotgun (WGS) entry which is preliminary data.</text>
</comment>
<proteinExistence type="predicted"/>
<evidence type="ECO:0000313" key="1">
    <source>
        <dbReference type="EMBL" id="TDZ49275.1"/>
    </source>
</evidence>
<protein>
    <submittedName>
        <fullName evidence="1">ThiS family protein</fullName>
    </submittedName>
</protein>
<accession>A0A4R8QZQ7</accession>
<organism evidence="1 2">
    <name type="scientific">Mycobacteroides franklinii</name>
    <dbReference type="NCBI Taxonomy" id="948102"/>
    <lineage>
        <taxon>Bacteria</taxon>
        <taxon>Bacillati</taxon>
        <taxon>Actinomycetota</taxon>
        <taxon>Actinomycetes</taxon>
        <taxon>Mycobacteriales</taxon>
        <taxon>Mycobacteriaceae</taxon>
        <taxon>Mycobacteroides</taxon>
    </lineage>
</organism>
<reference evidence="1 2" key="1">
    <citation type="journal article" date="2019" name="Sci. Rep.">
        <title>Extended insight into the Mycobacterium chelonae-abscessus complex through whole genome sequencing of Mycobacterium salmoniphilum outbreak and Mycobacterium salmoniphilum-like strains.</title>
        <authorList>
            <person name="Behra P.R.K."/>
            <person name="Das S."/>
            <person name="Pettersson B.M.F."/>
            <person name="Shirreff L."/>
            <person name="DuCote T."/>
            <person name="Jacobsson K.G."/>
            <person name="Ennis D.G."/>
            <person name="Kirsebom L.A."/>
        </authorList>
    </citation>
    <scope>NUCLEOTIDE SEQUENCE [LARGE SCALE GENOMIC DNA]</scope>
    <source>
        <strain evidence="1 2">CCUG 63697</strain>
    </source>
</reference>
<dbReference type="InterPro" id="IPR016155">
    <property type="entry name" value="Mopterin_synth/thiamin_S_b"/>
</dbReference>
<dbReference type="InterPro" id="IPR012675">
    <property type="entry name" value="Beta-grasp_dom_sf"/>
</dbReference>